<evidence type="ECO:0000313" key="3">
    <source>
        <dbReference type="Proteomes" id="UP000444174"/>
    </source>
</evidence>
<keyword evidence="3" id="KW-1185">Reference proteome</keyword>
<name>A0A843YBV3_9RHOB</name>
<reference evidence="2 3" key="1">
    <citation type="submission" date="2019-10" db="EMBL/GenBank/DDBJ databases">
        <title>Epibacterium sp. nov., isolated from seawater.</title>
        <authorList>
            <person name="Zhang X."/>
            <person name="Li N."/>
        </authorList>
    </citation>
    <scope>NUCLEOTIDE SEQUENCE [LARGE SCALE GENOMIC DNA]</scope>
    <source>
        <strain evidence="2 3">SM1979</strain>
    </source>
</reference>
<feature type="transmembrane region" description="Helical" evidence="1">
    <location>
        <begin position="6"/>
        <end position="25"/>
    </location>
</feature>
<protein>
    <submittedName>
        <fullName evidence="2">Uncharacterized protein</fullName>
    </submittedName>
</protein>
<dbReference type="Proteomes" id="UP000444174">
    <property type="component" value="Unassembled WGS sequence"/>
</dbReference>
<gene>
    <name evidence="2" type="ORF">GFB49_09970</name>
</gene>
<keyword evidence="1" id="KW-0812">Transmembrane</keyword>
<proteinExistence type="predicted"/>
<dbReference type="AlphaFoldDB" id="A0A843YBV3"/>
<dbReference type="RefSeq" id="WP_153215723.1">
    <property type="nucleotide sequence ID" value="NZ_WIBF01000005.1"/>
</dbReference>
<accession>A0A843YBV3</accession>
<dbReference type="EMBL" id="WIBF01000005">
    <property type="protein sequence ID" value="MQQ08780.1"/>
    <property type="molecule type" value="Genomic_DNA"/>
</dbReference>
<comment type="caution">
    <text evidence="2">The sequence shown here is derived from an EMBL/GenBank/DDBJ whole genome shotgun (WGS) entry which is preliminary data.</text>
</comment>
<keyword evidence="1" id="KW-1133">Transmembrane helix</keyword>
<evidence type="ECO:0000256" key="1">
    <source>
        <dbReference type="SAM" id="Phobius"/>
    </source>
</evidence>
<evidence type="ECO:0000313" key="2">
    <source>
        <dbReference type="EMBL" id="MQQ08780.1"/>
    </source>
</evidence>
<keyword evidence="1" id="KW-0472">Membrane</keyword>
<organism evidence="2 3">
    <name type="scientific">Tritonibacter litoralis</name>
    <dbReference type="NCBI Taxonomy" id="2662264"/>
    <lineage>
        <taxon>Bacteria</taxon>
        <taxon>Pseudomonadati</taxon>
        <taxon>Pseudomonadota</taxon>
        <taxon>Alphaproteobacteria</taxon>
        <taxon>Rhodobacterales</taxon>
        <taxon>Paracoccaceae</taxon>
        <taxon>Tritonibacter</taxon>
    </lineage>
</organism>
<sequence length="174" mass="19605">MSKITFTLFILTSFGIGLFGASRLWPRDSRAERIMWLFSHYCLPPYSEDLAEELRQNLDEWHPFGESQGWLDDVSGSILSVDATRCTISTFAPFALDHDEAAELRDLVNAFAPQRFPELQFDSKSQLGRAELATAWMTGAVQSAERWGIYSFAYPDLGERAGSSLSYARAPLPR</sequence>